<feature type="region of interest" description="Disordered" evidence="17">
    <location>
        <begin position="570"/>
        <end position="813"/>
    </location>
</feature>
<feature type="compositionally biased region" description="Pro residues" evidence="17">
    <location>
        <begin position="530"/>
        <end position="548"/>
    </location>
</feature>
<dbReference type="Pfam" id="PF00575">
    <property type="entry name" value="S1"/>
    <property type="match status" value="1"/>
</dbReference>
<dbReference type="RefSeq" id="WP_280053864.1">
    <property type="nucleotide sequence ID" value="NZ_JAOBYN010000008.1"/>
</dbReference>
<dbReference type="InterPro" id="IPR004659">
    <property type="entry name" value="RNase_E/G"/>
</dbReference>
<feature type="region of interest" description="Disordered" evidence="17">
    <location>
        <begin position="895"/>
        <end position="933"/>
    </location>
</feature>
<organism evidence="19 20">
    <name type="scientific">Aquipseudomonas alcaligenes</name>
    <name type="common">Pseudomonas alcaligenes</name>
    <dbReference type="NCBI Taxonomy" id="43263"/>
    <lineage>
        <taxon>Bacteria</taxon>
        <taxon>Pseudomonadati</taxon>
        <taxon>Pseudomonadota</taxon>
        <taxon>Gammaproteobacteria</taxon>
        <taxon>Pseudomonadales</taxon>
        <taxon>Pseudomonadaceae</taxon>
        <taxon>Aquipseudomonas</taxon>
    </lineage>
</organism>
<dbReference type="InterPro" id="IPR012340">
    <property type="entry name" value="NA-bd_OB-fold"/>
</dbReference>
<comment type="function">
    <text evidence="16">Endoribonuclease that plays a central role in RNA processing and decay. Required for the maturation of 5S and 16S rRNAs and the majority of tRNAs. Also involved in the degradation of most mRNAs.</text>
</comment>
<name>A0AA42N294_AQUAC</name>
<keyword evidence="5 16" id="KW-0698">rRNA processing</keyword>
<evidence type="ECO:0000256" key="9">
    <source>
        <dbReference type="ARBA" id="ARBA00022730"/>
    </source>
</evidence>
<dbReference type="InterPro" id="IPR048583">
    <property type="entry name" value="RNase_E_G_thioredoxin-like"/>
</dbReference>
<dbReference type="GO" id="GO:0000049">
    <property type="term" value="F:tRNA binding"/>
    <property type="evidence" value="ECO:0007669"/>
    <property type="project" value="UniProtKB-KW"/>
</dbReference>
<dbReference type="SMART" id="SM00316">
    <property type="entry name" value="S1"/>
    <property type="match status" value="1"/>
</dbReference>
<dbReference type="GO" id="GO:0008995">
    <property type="term" value="F:ribonuclease E activity"/>
    <property type="evidence" value="ECO:0007669"/>
    <property type="project" value="UniProtKB-EC"/>
</dbReference>
<gene>
    <name evidence="16 19" type="primary">rne</name>
    <name evidence="19" type="ORF">N5C05_10300</name>
</gene>
<dbReference type="InterPro" id="IPR028878">
    <property type="entry name" value="RNase_E"/>
</dbReference>
<comment type="caution">
    <text evidence="19">The sequence shown here is derived from an EMBL/GenBank/DDBJ whole genome shotgun (WGS) entry which is preliminary data.</text>
</comment>
<keyword evidence="16" id="KW-0820">tRNA-binding</keyword>
<feature type="compositionally biased region" description="Basic and acidic residues" evidence="17">
    <location>
        <begin position="579"/>
        <end position="694"/>
    </location>
</feature>
<evidence type="ECO:0000256" key="10">
    <source>
        <dbReference type="ARBA" id="ARBA00022759"/>
    </source>
</evidence>
<dbReference type="GO" id="GO:0008033">
    <property type="term" value="P:tRNA processing"/>
    <property type="evidence" value="ECO:0007669"/>
    <property type="project" value="UniProtKB-UniRule"/>
</dbReference>
<proteinExistence type="inferred from homology"/>
<comment type="similarity">
    <text evidence="16">Belongs to the RNase E/G family. RNase E subfamily.</text>
</comment>
<comment type="subunit">
    <text evidence="16">Component of the RNA degradosome, which is a multiprotein complex involved in RNA processing and mRNA degradation. Within the RNA degradosome, RNase E assembles into a homotetramer formed by a dimer of dimers.</text>
</comment>
<dbReference type="Proteomes" id="UP001158730">
    <property type="component" value="Unassembled WGS sequence"/>
</dbReference>
<dbReference type="EMBL" id="JAOBYN010000008">
    <property type="protein sequence ID" value="MDH1055152.1"/>
    <property type="molecule type" value="Genomic_DNA"/>
</dbReference>
<evidence type="ECO:0000256" key="3">
    <source>
        <dbReference type="ARBA" id="ARBA00022490"/>
    </source>
</evidence>
<comment type="cofactor">
    <cofactor evidence="16">
        <name>Zn(2+)</name>
        <dbReference type="ChEBI" id="CHEBI:29105"/>
    </cofactor>
    <text evidence="16">Binds 2 Zn(2+) ions per homotetramer.</text>
</comment>
<evidence type="ECO:0000256" key="14">
    <source>
        <dbReference type="ARBA" id="ARBA00022884"/>
    </source>
</evidence>
<dbReference type="HAMAP" id="MF_00970">
    <property type="entry name" value="RNase_E"/>
    <property type="match status" value="1"/>
</dbReference>
<feature type="region of interest" description="Disordered" evidence="17">
    <location>
        <begin position="829"/>
        <end position="858"/>
    </location>
</feature>
<keyword evidence="7 16" id="KW-0540">Nuclease</keyword>
<dbReference type="GO" id="GO:0000287">
    <property type="term" value="F:magnesium ion binding"/>
    <property type="evidence" value="ECO:0007669"/>
    <property type="project" value="UniProtKB-UniRule"/>
</dbReference>
<feature type="compositionally biased region" description="Acidic residues" evidence="17">
    <location>
        <begin position="739"/>
        <end position="759"/>
    </location>
</feature>
<comment type="subcellular location">
    <subcellularLocation>
        <location evidence="16">Cytoplasm</location>
    </subcellularLocation>
    <subcellularLocation>
        <location evidence="16">Cell inner membrane</location>
        <topology evidence="16">Peripheral membrane protein</topology>
        <orientation evidence="16">Cytoplasmic side</orientation>
    </subcellularLocation>
</comment>
<dbReference type="PANTHER" id="PTHR30001">
    <property type="entry name" value="RIBONUCLEASE"/>
    <property type="match status" value="1"/>
</dbReference>
<keyword evidence="15 16" id="KW-0472">Membrane</keyword>
<dbReference type="CDD" id="cd04453">
    <property type="entry name" value="S1_RNase_E"/>
    <property type="match status" value="1"/>
</dbReference>
<keyword evidence="12 16" id="KW-0862">Zinc</keyword>
<feature type="binding site" evidence="16">
    <location>
        <position position="402"/>
    </location>
    <ligand>
        <name>Zn(2+)</name>
        <dbReference type="ChEBI" id="CHEBI:29105"/>
        <note>ligand shared between dimeric partners</note>
    </ligand>
</feature>
<keyword evidence="6 16" id="KW-0819">tRNA processing</keyword>
<keyword evidence="3 16" id="KW-0963">Cytoplasm</keyword>
<dbReference type="Gene3D" id="2.40.50.140">
    <property type="entry name" value="Nucleic acid-binding proteins"/>
    <property type="match status" value="1"/>
</dbReference>
<dbReference type="Gene3D" id="3.40.1260.20">
    <property type="entry name" value="Ribonuclease E, catalytic domain"/>
    <property type="match status" value="1"/>
</dbReference>
<evidence type="ECO:0000256" key="4">
    <source>
        <dbReference type="ARBA" id="ARBA00022519"/>
    </source>
</evidence>
<evidence type="ECO:0000256" key="12">
    <source>
        <dbReference type="ARBA" id="ARBA00022833"/>
    </source>
</evidence>
<dbReference type="GO" id="GO:0009898">
    <property type="term" value="C:cytoplasmic side of plasma membrane"/>
    <property type="evidence" value="ECO:0007669"/>
    <property type="project" value="UniProtKB-UniRule"/>
</dbReference>
<keyword evidence="2 16" id="KW-1003">Cell membrane</keyword>
<feature type="region of interest" description="Disordered" evidence="17">
    <location>
        <begin position="487"/>
        <end position="548"/>
    </location>
</feature>
<comment type="catalytic activity">
    <reaction evidence="16">
        <text>Endonucleolytic cleavage of single-stranded RNA in A- and U-rich regions.</text>
        <dbReference type="EC" id="3.1.26.12"/>
    </reaction>
</comment>
<comment type="similarity">
    <text evidence="1">Belongs to the RNase E/G family. RNase G subfamily.</text>
</comment>
<reference evidence="19" key="1">
    <citation type="submission" date="2022-09" db="EMBL/GenBank/DDBJ databases">
        <title>Intensive care unit water sources are persistently colonized with multi-drug resistant bacteria and are the site of extensive horizontal gene transfer of antibiotic resistance genes.</title>
        <authorList>
            <person name="Diorio-Toth L."/>
        </authorList>
    </citation>
    <scope>NUCLEOTIDE SEQUENCE</scope>
    <source>
        <strain evidence="19">GD03990</strain>
    </source>
</reference>
<keyword evidence="11 16" id="KW-0378">Hydrolase</keyword>
<keyword evidence="8 16" id="KW-0479">Metal-binding</keyword>
<evidence type="ECO:0000259" key="18">
    <source>
        <dbReference type="PROSITE" id="PS50126"/>
    </source>
</evidence>
<dbReference type="NCBIfam" id="TIGR00757">
    <property type="entry name" value="RNaseEG"/>
    <property type="match status" value="1"/>
</dbReference>
<feature type="binding site" evidence="16">
    <location>
        <position position="405"/>
    </location>
    <ligand>
        <name>Zn(2+)</name>
        <dbReference type="ChEBI" id="CHEBI:29105"/>
        <note>ligand shared between dimeric partners</note>
    </ligand>
</feature>
<evidence type="ECO:0000256" key="8">
    <source>
        <dbReference type="ARBA" id="ARBA00022723"/>
    </source>
</evidence>
<dbReference type="PROSITE" id="PS50126">
    <property type="entry name" value="S1"/>
    <property type="match status" value="1"/>
</dbReference>
<dbReference type="Pfam" id="PF20833">
    <property type="entry name" value="RNase_E_G_Thio"/>
    <property type="match status" value="1"/>
</dbReference>
<dbReference type="InterPro" id="IPR003029">
    <property type="entry name" value="S1_domain"/>
</dbReference>
<sequence length="1010" mass="111390">MKRMLINATQPEELRVALVDGQKLYDLDIESGAREQKKANIYKGRITRVEPSLEAAFVDFGAERHGFLPLKEISREYFSKAPEGGRVNIKEVLKEGQEVIVQVEKEERGNKGAALTTFISLAGRYLVLMPNNPRAGGISRRIEGEERNELREALNGLNAPGDMGLIVRTAGLGRSSEELQLDLDYLIQLWTAIKEASQGRAAPFLIYQESNVIIRAIRDYLRQDIGEVLVDSIEAQEEALAFIQQVMPQYASKIKLYEDSVPLFNRFQIESQIETAFQREVKLPSGGSIVIDPTEALVSIDINSARATKGGDIEETALQTNLEAAEEIARQLRLRDIGGLIVIDFIDMTPAKNQRAVEEKVREALEADRARVQVGRISRFGLLEMSRQRLRPSLGETSGIVCPRCNGQGIIRDVESLSLAILRLIEEEALKDRTAEVRAQVPIPVAAFLLNEKRNSITKIELRTRARIVILPNDHLETPHFEVQRLRDDSPEVLSGQSSYEMTPAEVEDAQPVSATRTLVRQEAALKTTPPRPAAPTPAAPLAPAAPTPQPSLFKGLVKSLVSLFAGKEEEQQPVVEAKPAERKPRGDERRNGRQQNRRDGRGNRDRSERGERNERNERGEREERKPREERQPREAREPREERQPREAREERQPREAREPREPRGEGQENRRERQPREAREPREERRRELREPLDAVAASSEEQQAQQEQRAERKPREERQPRPPREERQPRAEQAEAVSEEEVLLNGEQVEDDQEGGEGGDRPRRRSRGQRRRSNRRERLRDADGNPIADDAEDNADAAEAGTEGATTTAAESAAVAVAATLAVATEEALAQPEQAPVAEQAPAEITPAIEEPTPAPAIVAEPVVEAAPVESAPVAPAAEAPVVVAEVAPAPVEAAPAAAPQSTGGRAPNDPREVRRRQREAERLAAEAAAAPQVVAAPVDAPAEVDAAPAEVAAVVEQAAPVEEATPAVESPSEVAPTEAVAETPSEEPAAEPAAEPADKEEEAKPQI</sequence>
<evidence type="ECO:0000256" key="7">
    <source>
        <dbReference type="ARBA" id="ARBA00022722"/>
    </source>
</evidence>
<dbReference type="PANTHER" id="PTHR30001:SF1">
    <property type="entry name" value="RIBONUCLEASE E_G-LIKE PROTEIN, CHLOROPLASTIC"/>
    <property type="match status" value="1"/>
</dbReference>
<keyword evidence="9 16" id="KW-0699">rRNA-binding</keyword>
<dbReference type="NCBIfam" id="NF008074">
    <property type="entry name" value="PRK10811.1"/>
    <property type="match status" value="1"/>
</dbReference>
<evidence type="ECO:0000256" key="17">
    <source>
        <dbReference type="SAM" id="MobiDB-lite"/>
    </source>
</evidence>
<evidence type="ECO:0000313" key="19">
    <source>
        <dbReference type="EMBL" id="MDH1055152.1"/>
    </source>
</evidence>
<feature type="region of interest" description="Required for zinc-mediated homotetramerization and catalytic activity" evidence="16">
    <location>
        <begin position="402"/>
        <end position="405"/>
    </location>
</feature>
<dbReference type="InterPro" id="IPR019307">
    <property type="entry name" value="RNA-bd_AU-1/RNase_E/G"/>
</dbReference>
<dbReference type="FunFam" id="2.40.50.140:FF:000040">
    <property type="entry name" value="Ribonuclease E"/>
    <property type="match status" value="1"/>
</dbReference>
<evidence type="ECO:0000256" key="1">
    <source>
        <dbReference type="ARBA" id="ARBA00005663"/>
    </source>
</evidence>
<evidence type="ECO:0000256" key="11">
    <source>
        <dbReference type="ARBA" id="ARBA00022801"/>
    </source>
</evidence>
<dbReference type="FunFam" id="3.40.1260.20:FF:000002">
    <property type="entry name" value="Ribonuclease E"/>
    <property type="match status" value="1"/>
</dbReference>
<evidence type="ECO:0000313" key="20">
    <source>
        <dbReference type="Proteomes" id="UP001158730"/>
    </source>
</evidence>
<dbReference type="EC" id="3.1.26.12" evidence="16"/>
<comment type="cofactor">
    <cofactor evidence="16">
        <name>Mg(2+)</name>
        <dbReference type="ChEBI" id="CHEBI:18420"/>
    </cofactor>
    <text evidence="16">Binds 1 Mg(2+) ion per subunit.</text>
</comment>
<keyword evidence="13 16" id="KW-0460">Magnesium</keyword>
<dbReference type="SUPFAM" id="SSF50249">
    <property type="entry name" value="Nucleic acid-binding proteins"/>
    <property type="match status" value="1"/>
</dbReference>
<dbReference type="GO" id="GO:0006402">
    <property type="term" value="P:mRNA catabolic process"/>
    <property type="evidence" value="ECO:0007669"/>
    <property type="project" value="UniProtKB-UniRule"/>
</dbReference>
<protein>
    <recommendedName>
        <fullName evidence="16">Ribonuclease E</fullName>
        <shortName evidence="16">RNase E</shortName>
        <ecNumber evidence="16">3.1.26.12</ecNumber>
    </recommendedName>
</protein>
<feature type="compositionally biased region" description="Low complexity" evidence="17">
    <location>
        <begin position="799"/>
        <end position="813"/>
    </location>
</feature>
<evidence type="ECO:0000256" key="2">
    <source>
        <dbReference type="ARBA" id="ARBA00022475"/>
    </source>
</evidence>
<dbReference type="AlphaFoldDB" id="A0AA42N294"/>
<evidence type="ECO:0000256" key="16">
    <source>
        <dbReference type="HAMAP-Rule" id="MF_00970"/>
    </source>
</evidence>
<feature type="binding site" evidence="16">
    <location>
        <position position="344"/>
    </location>
    <ligand>
        <name>Mg(2+)</name>
        <dbReference type="ChEBI" id="CHEBI:18420"/>
        <note>catalytic</note>
    </ligand>
</feature>
<evidence type="ECO:0000256" key="5">
    <source>
        <dbReference type="ARBA" id="ARBA00022552"/>
    </source>
</evidence>
<evidence type="ECO:0000256" key="13">
    <source>
        <dbReference type="ARBA" id="ARBA00022842"/>
    </source>
</evidence>
<keyword evidence="14 16" id="KW-0694">RNA-binding</keyword>
<feature type="binding site" evidence="16">
    <location>
        <position position="301"/>
    </location>
    <ligand>
        <name>Mg(2+)</name>
        <dbReference type="ChEBI" id="CHEBI:18420"/>
        <note>catalytic</note>
    </ligand>
</feature>
<feature type="compositionally biased region" description="Low complexity" evidence="17">
    <location>
        <begin position="961"/>
        <end position="986"/>
    </location>
</feature>
<evidence type="ECO:0000256" key="6">
    <source>
        <dbReference type="ARBA" id="ARBA00022694"/>
    </source>
</evidence>
<feature type="compositionally biased region" description="Basic residues" evidence="17">
    <location>
        <begin position="764"/>
        <end position="777"/>
    </location>
</feature>
<keyword evidence="4 16" id="KW-0997">Cell inner membrane</keyword>
<evidence type="ECO:0000256" key="15">
    <source>
        <dbReference type="ARBA" id="ARBA00023136"/>
    </source>
</evidence>
<feature type="compositionally biased region" description="Basic and acidic residues" evidence="17">
    <location>
        <begin position="710"/>
        <end position="735"/>
    </location>
</feature>
<dbReference type="GO" id="GO:0008270">
    <property type="term" value="F:zinc ion binding"/>
    <property type="evidence" value="ECO:0007669"/>
    <property type="project" value="UniProtKB-UniRule"/>
</dbReference>
<dbReference type="GO" id="GO:0006364">
    <property type="term" value="P:rRNA processing"/>
    <property type="evidence" value="ECO:0007669"/>
    <property type="project" value="UniProtKB-UniRule"/>
</dbReference>
<feature type="compositionally biased region" description="Low complexity" evidence="17">
    <location>
        <begin position="895"/>
        <end position="904"/>
    </location>
</feature>
<feature type="compositionally biased region" description="Basic and acidic residues" evidence="17">
    <location>
        <begin position="911"/>
        <end position="927"/>
    </location>
</feature>
<feature type="region of interest" description="Disordered" evidence="17">
    <location>
        <begin position="961"/>
        <end position="1010"/>
    </location>
</feature>
<dbReference type="GO" id="GO:0005737">
    <property type="term" value="C:cytoplasm"/>
    <property type="evidence" value="ECO:0007669"/>
    <property type="project" value="UniProtKB-SubCell"/>
</dbReference>
<feature type="domain" description="S1 motif" evidence="18">
    <location>
        <begin position="39"/>
        <end position="118"/>
    </location>
</feature>
<keyword evidence="10 16" id="KW-0255">Endonuclease</keyword>
<dbReference type="Pfam" id="PF10150">
    <property type="entry name" value="RNase_E_G"/>
    <property type="match status" value="1"/>
</dbReference>
<accession>A0AA42N294</accession>
<dbReference type="GO" id="GO:0019843">
    <property type="term" value="F:rRNA binding"/>
    <property type="evidence" value="ECO:0007669"/>
    <property type="project" value="UniProtKB-KW"/>
</dbReference>